<organism evidence="2 3">
    <name type="scientific">Caerostris darwini</name>
    <dbReference type="NCBI Taxonomy" id="1538125"/>
    <lineage>
        <taxon>Eukaryota</taxon>
        <taxon>Metazoa</taxon>
        <taxon>Ecdysozoa</taxon>
        <taxon>Arthropoda</taxon>
        <taxon>Chelicerata</taxon>
        <taxon>Arachnida</taxon>
        <taxon>Araneae</taxon>
        <taxon>Araneomorphae</taxon>
        <taxon>Entelegynae</taxon>
        <taxon>Araneoidea</taxon>
        <taxon>Araneidae</taxon>
        <taxon>Caerostris</taxon>
    </lineage>
</organism>
<dbReference type="AlphaFoldDB" id="A0AAV4RK34"/>
<sequence length="366" mass="42000">MSCSAVFEGHHTPSILELLDEVEQQRETSIIQEQTETSTIQQQTETSTIQQQRETSTIQQQRETSTIQQQRETSTIQQSSPTEEFYEILRQIKLVQSSKRVKFITLRPPDVNIKIDGEAPMHIETKVGDTENNSSSGVTPFLNITNNNGNSTAEVKSIESTTIPHTCCDTHLLKEQLEFIKKGADFLSRNSDAMLQNMAQLRNSTTSTKCCGNLRNENIQLNKKIEELLKQIRRFVPDRQIKAFTATEVSRKIEELQQQNSNAIPDRQIEALTATEVSRKTEKLQQQNFDAFPTRRIETLAKTDVITNPSQEEKSVLPEKEKEFSRQNSNYDPLLAEKQEFIMKGAEFLRRAWGKYKAKKYQHFAV</sequence>
<evidence type="ECO:0000313" key="3">
    <source>
        <dbReference type="Proteomes" id="UP001054837"/>
    </source>
</evidence>
<comment type="caution">
    <text evidence="2">The sequence shown here is derived from an EMBL/GenBank/DDBJ whole genome shotgun (WGS) entry which is preliminary data.</text>
</comment>
<accession>A0AAV4RK34</accession>
<protein>
    <submittedName>
        <fullName evidence="2">Uncharacterized protein</fullName>
    </submittedName>
</protein>
<name>A0AAV4RK34_9ARAC</name>
<feature type="region of interest" description="Disordered" evidence="1">
    <location>
        <begin position="27"/>
        <end position="81"/>
    </location>
</feature>
<reference evidence="2 3" key="1">
    <citation type="submission" date="2021-06" db="EMBL/GenBank/DDBJ databases">
        <title>Caerostris darwini draft genome.</title>
        <authorList>
            <person name="Kono N."/>
            <person name="Arakawa K."/>
        </authorList>
    </citation>
    <scope>NUCLEOTIDE SEQUENCE [LARGE SCALE GENOMIC DNA]</scope>
</reference>
<evidence type="ECO:0000313" key="2">
    <source>
        <dbReference type="EMBL" id="GIY22673.1"/>
    </source>
</evidence>
<gene>
    <name evidence="2" type="ORF">CDAR_202841</name>
</gene>
<evidence type="ECO:0000256" key="1">
    <source>
        <dbReference type="SAM" id="MobiDB-lite"/>
    </source>
</evidence>
<keyword evidence="3" id="KW-1185">Reference proteome</keyword>
<feature type="compositionally biased region" description="Low complexity" evidence="1">
    <location>
        <begin position="27"/>
        <end position="80"/>
    </location>
</feature>
<dbReference type="Proteomes" id="UP001054837">
    <property type="component" value="Unassembled WGS sequence"/>
</dbReference>
<dbReference type="EMBL" id="BPLQ01006470">
    <property type="protein sequence ID" value="GIY22673.1"/>
    <property type="molecule type" value="Genomic_DNA"/>
</dbReference>
<proteinExistence type="predicted"/>